<dbReference type="AlphaFoldDB" id="A0A139RF19"/>
<dbReference type="PATRIC" id="fig|68892.8.peg.1047"/>
<evidence type="ECO:0000313" key="2">
    <source>
        <dbReference type="Proteomes" id="UP000072578"/>
    </source>
</evidence>
<dbReference type="Gene3D" id="1.25.10.10">
    <property type="entry name" value="Leucine-rich Repeat Variant"/>
    <property type="match status" value="1"/>
</dbReference>
<dbReference type="SUPFAM" id="SSF48371">
    <property type="entry name" value="ARM repeat"/>
    <property type="match status" value="1"/>
</dbReference>
<comment type="caution">
    <text evidence="1">The sequence shown here is derived from an EMBL/GenBank/DDBJ whole genome shotgun (WGS) entry which is preliminary data.</text>
</comment>
<dbReference type="InterPro" id="IPR011989">
    <property type="entry name" value="ARM-like"/>
</dbReference>
<dbReference type="Proteomes" id="UP000072578">
    <property type="component" value="Unassembled WGS sequence"/>
</dbReference>
<name>A0A139RF19_9STRE</name>
<dbReference type="RefSeq" id="WP_061863387.1">
    <property type="nucleotide sequence ID" value="NZ_KQ970819.1"/>
</dbReference>
<organism evidence="1 2">
    <name type="scientific">Streptococcus infantis</name>
    <dbReference type="NCBI Taxonomy" id="68892"/>
    <lineage>
        <taxon>Bacteria</taxon>
        <taxon>Bacillati</taxon>
        <taxon>Bacillota</taxon>
        <taxon>Bacilli</taxon>
        <taxon>Lactobacillales</taxon>
        <taxon>Streptococcaceae</taxon>
        <taxon>Streptococcus</taxon>
    </lineage>
</organism>
<protein>
    <recommendedName>
        <fullName evidence="3">HEAT repeat protein</fullName>
    </recommendedName>
</protein>
<sequence length="270" mass="32035">MVGKEISSFDAFLVCKQLSVKELFEKILNSNTVFQYEAAKRLQFYEYNEIKDDIKNILLTSRYSRHREIAIFILGQFQIKLNDIQLKEILSILICFIQNDKSIRVKSSAISSLGYLFRDYNLGEKEFSNIEKDIDLIWSLNKYSIIISVAFSSIYLPEREYIKDYLVRNLNKKNPKILSWILYSLKEKGYKSNSIETLLIRKLKDFNETSYIYNEIVLFLVSIDSKKVIPYVKKILLNQNRIDDEFYIEIKNNSSKKFSKIRKILLKKFE</sequence>
<dbReference type="InterPro" id="IPR016024">
    <property type="entry name" value="ARM-type_fold"/>
</dbReference>
<accession>A0A139RF19</accession>
<dbReference type="EMBL" id="LQZF01000110">
    <property type="protein sequence ID" value="KXU13363.1"/>
    <property type="molecule type" value="Genomic_DNA"/>
</dbReference>
<reference evidence="1 2" key="1">
    <citation type="submission" date="2016-01" db="EMBL/GenBank/DDBJ databases">
        <title>Highly variable Streptococcus oralis are common among viridans streptococci isolated from primates.</title>
        <authorList>
            <person name="Denapaite D."/>
            <person name="Rieger M."/>
            <person name="Koendgen S."/>
            <person name="Brueckner R."/>
            <person name="Ochigava I."/>
            <person name="Kappeler P."/>
            <person name="Maetz-Rensing K."/>
            <person name="Leendertz F."/>
            <person name="Hakenbeck R."/>
        </authorList>
    </citation>
    <scope>NUCLEOTIDE SEQUENCE [LARGE SCALE GENOMIC DNA]</scope>
    <source>
        <strain evidence="1 2">DD18</strain>
    </source>
</reference>
<gene>
    <name evidence="1" type="ORF">SINDD18_00938</name>
</gene>
<evidence type="ECO:0008006" key="3">
    <source>
        <dbReference type="Google" id="ProtNLM"/>
    </source>
</evidence>
<evidence type="ECO:0000313" key="1">
    <source>
        <dbReference type="EMBL" id="KXU13363.1"/>
    </source>
</evidence>
<proteinExistence type="predicted"/>